<comment type="caution">
    <text evidence="2">The sequence shown here is derived from an EMBL/GenBank/DDBJ whole genome shotgun (WGS) entry which is preliminary data.</text>
</comment>
<reference evidence="2" key="1">
    <citation type="journal article" date="2023" name="IScience">
        <title>Live-bearing cockroach genome reveals convergent evolutionary mechanisms linked to viviparity in insects and beyond.</title>
        <authorList>
            <person name="Fouks B."/>
            <person name="Harrison M.C."/>
            <person name="Mikhailova A.A."/>
            <person name="Marchal E."/>
            <person name="English S."/>
            <person name="Carruthers M."/>
            <person name="Jennings E.C."/>
            <person name="Chiamaka E.L."/>
            <person name="Frigard R.A."/>
            <person name="Pippel M."/>
            <person name="Attardo G.M."/>
            <person name="Benoit J.B."/>
            <person name="Bornberg-Bauer E."/>
            <person name="Tobe S.S."/>
        </authorList>
    </citation>
    <scope>NUCLEOTIDE SEQUENCE</scope>
    <source>
        <strain evidence="2">Stay&amp;Tobe</strain>
    </source>
</reference>
<gene>
    <name evidence="2" type="ORF">L9F63_020674</name>
</gene>
<evidence type="ECO:0000256" key="1">
    <source>
        <dbReference type="SAM" id="MobiDB-lite"/>
    </source>
</evidence>
<dbReference type="EMBL" id="JASPKZ010007326">
    <property type="protein sequence ID" value="KAJ9584982.1"/>
    <property type="molecule type" value="Genomic_DNA"/>
</dbReference>
<reference evidence="2" key="2">
    <citation type="submission" date="2023-05" db="EMBL/GenBank/DDBJ databases">
        <authorList>
            <person name="Fouks B."/>
        </authorList>
    </citation>
    <scope>NUCLEOTIDE SEQUENCE</scope>
    <source>
        <strain evidence="2">Stay&amp;Tobe</strain>
        <tissue evidence="2">Testes</tissue>
    </source>
</reference>
<protein>
    <submittedName>
        <fullName evidence="2">Uncharacterized protein</fullName>
    </submittedName>
</protein>
<evidence type="ECO:0000313" key="2">
    <source>
        <dbReference type="EMBL" id="KAJ9584982.1"/>
    </source>
</evidence>
<sequence>NPVIPMKASRKIEEGDCKQSGPTTELSLETNGIFSTRPWMICVLQIPFHSFPPPGKFVQCTWIVQAKTMSPLNESEKPCTSRYNSLKSSDGRRSEYFGGHTRVLHSMLSVPFKRPSTLVRSSYIVLVYPTNENEITLSDTLRHLYNRVNLLTVIKFSRFLDQLLISDTVNINVFLYILLRIKSNAFLDIEGEGFQL</sequence>
<organism evidence="2 3">
    <name type="scientific">Diploptera punctata</name>
    <name type="common">Pacific beetle cockroach</name>
    <dbReference type="NCBI Taxonomy" id="6984"/>
    <lineage>
        <taxon>Eukaryota</taxon>
        <taxon>Metazoa</taxon>
        <taxon>Ecdysozoa</taxon>
        <taxon>Arthropoda</taxon>
        <taxon>Hexapoda</taxon>
        <taxon>Insecta</taxon>
        <taxon>Pterygota</taxon>
        <taxon>Neoptera</taxon>
        <taxon>Polyneoptera</taxon>
        <taxon>Dictyoptera</taxon>
        <taxon>Blattodea</taxon>
        <taxon>Blaberoidea</taxon>
        <taxon>Blaberidae</taxon>
        <taxon>Diplopterinae</taxon>
        <taxon>Diploptera</taxon>
    </lineage>
</organism>
<feature type="region of interest" description="Disordered" evidence="1">
    <location>
        <begin position="1"/>
        <end position="22"/>
    </location>
</feature>
<evidence type="ECO:0000313" key="3">
    <source>
        <dbReference type="Proteomes" id="UP001233999"/>
    </source>
</evidence>
<feature type="non-terminal residue" evidence="2">
    <location>
        <position position="1"/>
    </location>
</feature>
<proteinExistence type="predicted"/>
<accession>A0AAD8ECQ7</accession>
<feature type="non-terminal residue" evidence="2">
    <location>
        <position position="196"/>
    </location>
</feature>
<name>A0AAD8ECQ7_DIPPU</name>
<keyword evidence="3" id="KW-1185">Reference proteome</keyword>
<dbReference type="Proteomes" id="UP001233999">
    <property type="component" value="Unassembled WGS sequence"/>
</dbReference>
<dbReference type="AlphaFoldDB" id="A0AAD8ECQ7"/>